<evidence type="ECO:0000313" key="2">
    <source>
        <dbReference type="EMBL" id="WMW77002.1"/>
    </source>
</evidence>
<feature type="transmembrane region" description="Helical" evidence="1">
    <location>
        <begin position="115"/>
        <end position="134"/>
    </location>
</feature>
<feature type="transmembrane region" description="Helical" evidence="1">
    <location>
        <begin position="62"/>
        <end position="82"/>
    </location>
</feature>
<keyword evidence="1" id="KW-1133">Transmembrane helix</keyword>
<evidence type="ECO:0000256" key="1">
    <source>
        <dbReference type="SAM" id="Phobius"/>
    </source>
</evidence>
<feature type="transmembrane region" description="Helical" evidence="1">
    <location>
        <begin position="88"/>
        <end position="108"/>
    </location>
</feature>
<gene>
    <name evidence="2" type="ORF">RF683_05750</name>
</gene>
<sequence length="164" mass="18725">MKKIILIKSLLFGILYFLFSTSLDYTDLFKVPFIILMQFLPGITFPISAVNYIKLKTTPIKVIVHILFSVIIYYSNVWLYSYQNDFKLSPIFAGLLGSLLFLVMSKYILKLNTKWNEIIISSLLSGIVFLPIVIFEGIGISIGLAILLWTLLNGVIMYKSQKNI</sequence>
<accession>A0ABY9R6V3</accession>
<keyword evidence="3" id="KW-1185">Reference proteome</keyword>
<keyword evidence="1" id="KW-0812">Transmembrane</keyword>
<feature type="transmembrane region" description="Helical" evidence="1">
    <location>
        <begin position="5"/>
        <end position="23"/>
    </location>
</feature>
<keyword evidence="1" id="KW-0472">Membrane</keyword>
<dbReference type="EMBL" id="CP133721">
    <property type="protein sequence ID" value="WMW77002.1"/>
    <property type="molecule type" value="Genomic_DNA"/>
</dbReference>
<proteinExistence type="predicted"/>
<evidence type="ECO:0008006" key="4">
    <source>
        <dbReference type="Google" id="ProtNLM"/>
    </source>
</evidence>
<feature type="transmembrane region" description="Helical" evidence="1">
    <location>
        <begin position="29"/>
        <end position="50"/>
    </location>
</feature>
<organism evidence="2 3">
    <name type="scientific">Flavobacterium nakdongensis</name>
    <dbReference type="NCBI Taxonomy" id="3073563"/>
    <lineage>
        <taxon>Bacteria</taxon>
        <taxon>Pseudomonadati</taxon>
        <taxon>Bacteroidota</taxon>
        <taxon>Flavobacteriia</taxon>
        <taxon>Flavobacteriales</taxon>
        <taxon>Flavobacteriaceae</taxon>
        <taxon>Flavobacterium</taxon>
    </lineage>
</organism>
<reference evidence="2" key="1">
    <citation type="submission" date="2023-09" db="EMBL/GenBank/DDBJ databases">
        <title>Flavobacterium sp. 20NA77.7 isolated from freshwater.</title>
        <authorList>
            <person name="Le V."/>
            <person name="Ko S.-R."/>
            <person name="Ahn C.-Y."/>
            <person name="Oh H.-M."/>
        </authorList>
    </citation>
    <scope>NUCLEOTIDE SEQUENCE</scope>
    <source>
        <strain evidence="2">20NA77.7</strain>
    </source>
</reference>
<evidence type="ECO:0000313" key="3">
    <source>
        <dbReference type="Proteomes" id="UP001180481"/>
    </source>
</evidence>
<dbReference type="RefSeq" id="WP_309531387.1">
    <property type="nucleotide sequence ID" value="NZ_CP133721.1"/>
</dbReference>
<dbReference type="Proteomes" id="UP001180481">
    <property type="component" value="Chromosome"/>
</dbReference>
<name>A0ABY9R6V3_9FLAO</name>
<protein>
    <recommendedName>
        <fullName evidence="4">HPP family protein</fullName>
    </recommendedName>
</protein>
<feature type="transmembrane region" description="Helical" evidence="1">
    <location>
        <begin position="140"/>
        <end position="158"/>
    </location>
</feature>